<keyword evidence="3" id="KW-1185">Reference proteome</keyword>
<dbReference type="GO" id="GO:0006013">
    <property type="term" value="P:mannose metabolic process"/>
    <property type="evidence" value="ECO:0007669"/>
    <property type="project" value="InterPro"/>
</dbReference>
<dbReference type="InterPro" id="IPR011682">
    <property type="entry name" value="Glyco_hydro_38_C"/>
</dbReference>
<comment type="caution">
    <text evidence="2">The sequence shown here is derived from an EMBL/GenBank/DDBJ whole genome shotgun (WGS) entry which is preliminary data.</text>
</comment>
<dbReference type="GO" id="GO:0004559">
    <property type="term" value="F:alpha-mannosidase activity"/>
    <property type="evidence" value="ECO:0007669"/>
    <property type="project" value="InterPro"/>
</dbReference>
<dbReference type="SUPFAM" id="SSF74650">
    <property type="entry name" value="Galactose mutarotase-like"/>
    <property type="match status" value="1"/>
</dbReference>
<reference evidence="2 3" key="1">
    <citation type="submission" date="2020-06" db="EMBL/GenBank/DDBJ databases">
        <title>Transcriptomic and genomic resources for Thalictrum thalictroides and T. hernandezii: Facilitating candidate gene discovery in an emerging model plant lineage.</title>
        <authorList>
            <person name="Arias T."/>
            <person name="Riano-Pachon D.M."/>
            <person name="Di Stilio V.S."/>
        </authorList>
    </citation>
    <scope>NUCLEOTIDE SEQUENCE [LARGE SCALE GENOMIC DNA]</scope>
    <source>
        <strain evidence="3">cv. WT478/WT964</strain>
        <tissue evidence="2">Leaves</tissue>
    </source>
</reference>
<protein>
    <submittedName>
        <fullName evidence="2">Alpha-mannosidase</fullName>
    </submittedName>
</protein>
<accession>A0A7J6VN55</accession>
<dbReference type="Proteomes" id="UP000554482">
    <property type="component" value="Unassembled WGS sequence"/>
</dbReference>
<evidence type="ECO:0000313" key="2">
    <source>
        <dbReference type="EMBL" id="KAF5186526.1"/>
    </source>
</evidence>
<name>A0A7J6VN55_THATH</name>
<dbReference type="InterPro" id="IPR011013">
    <property type="entry name" value="Gal_mutarotase_sf_dom"/>
</dbReference>
<dbReference type="PANTHER" id="PTHR11607">
    <property type="entry name" value="ALPHA-MANNOSIDASE"/>
    <property type="match status" value="1"/>
</dbReference>
<evidence type="ECO:0000313" key="3">
    <source>
        <dbReference type="Proteomes" id="UP000554482"/>
    </source>
</evidence>
<dbReference type="Pfam" id="PF07748">
    <property type="entry name" value="Glyco_hydro_38C"/>
    <property type="match status" value="1"/>
</dbReference>
<dbReference type="Gene3D" id="2.60.40.1360">
    <property type="match status" value="1"/>
</dbReference>
<gene>
    <name evidence="2" type="ORF">FRX31_023884</name>
</gene>
<sequence>MSGVQNLPILQVQDEVTEESDKIVVLIEGEPINAENLVCGQVLPEFYRKMQDPRFAALSPTERIRSGAFVIKRGALMQVSPLYSMGDQVPPYLARALLIPLQITRVYKGKDHAEVEFTVGPIPVDDGIGKEIATQFTTTMITNRTFYTDSNGRDFIKRIRDYRTDWDLEVKQPIAGNYYPINLGMYVEDNGTQLSVMVDRSMGGSSIRDGQVELMVHRRLLYDDGKGVAEPLNETVCVLDKCEGLTVQGNVYLRIDTSGGGAKWRRSFGQEIYSPFLLAFKEQEENSWTSSHITTFSWLDPSYSLPDNVALITLQELQDGKALVRLAHLYEVGEDTDLSRMADVELKKLFPQKKIIRATEMSLSANQERTEMEKKRLVWRVEGAPGEDIKSSLKNEKRYRFLSEVEMIAINCLRKELKMA</sequence>
<dbReference type="EMBL" id="JABWDY010029147">
    <property type="protein sequence ID" value="KAF5186526.1"/>
    <property type="molecule type" value="Genomic_DNA"/>
</dbReference>
<dbReference type="GO" id="GO:0030246">
    <property type="term" value="F:carbohydrate binding"/>
    <property type="evidence" value="ECO:0007669"/>
    <property type="project" value="InterPro"/>
</dbReference>
<organism evidence="2 3">
    <name type="scientific">Thalictrum thalictroides</name>
    <name type="common">Rue-anemone</name>
    <name type="synonym">Anemone thalictroides</name>
    <dbReference type="NCBI Taxonomy" id="46969"/>
    <lineage>
        <taxon>Eukaryota</taxon>
        <taxon>Viridiplantae</taxon>
        <taxon>Streptophyta</taxon>
        <taxon>Embryophyta</taxon>
        <taxon>Tracheophyta</taxon>
        <taxon>Spermatophyta</taxon>
        <taxon>Magnoliopsida</taxon>
        <taxon>Ranunculales</taxon>
        <taxon>Ranunculaceae</taxon>
        <taxon>Thalictroideae</taxon>
        <taxon>Thalictrum</taxon>
    </lineage>
</organism>
<dbReference type="FunFam" id="2.60.40.1360:FF:000001">
    <property type="entry name" value="Alpha-mannosidase"/>
    <property type="match status" value="1"/>
</dbReference>
<evidence type="ECO:0000259" key="1">
    <source>
        <dbReference type="Pfam" id="PF07748"/>
    </source>
</evidence>
<dbReference type="AlphaFoldDB" id="A0A7J6VN55"/>
<feature type="domain" description="Glycosyl hydrolase family 38 C-terminal" evidence="1">
    <location>
        <begin position="102"/>
        <end position="225"/>
    </location>
</feature>
<proteinExistence type="predicted"/>
<dbReference type="PANTHER" id="PTHR11607:SF3">
    <property type="entry name" value="LYSOSOMAL ALPHA-MANNOSIDASE"/>
    <property type="match status" value="1"/>
</dbReference>
<dbReference type="Gene3D" id="2.70.98.30">
    <property type="entry name" value="Golgi alpha-mannosidase II, domain 4"/>
    <property type="match status" value="1"/>
</dbReference>
<dbReference type="OrthoDB" id="2016903at2759"/>
<dbReference type="InterPro" id="IPR050843">
    <property type="entry name" value="Glycosyl_Hydrlase_38"/>
</dbReference>